<feature type="non-terminal residue" evidence="1">
    <location>
        <position position="174"/>
    </location>
</feature>
<accession>L2G7U5</accession>
<sequence length="174" mass="19507">MNVEYIFEFQSTIIVAHGAPVFIPPDLIFHHVLRLELGENDCPNLPRKVVLKKEGPERKDLFDREISIYDQLRPLQGNAIPQYLGLASIEGVRALLLSDIGGVAMSQMESPLFDGAKLEEMIATPLNLIRQHGVTLGYLSMCNIHWCDDAFRVVDLAHAQIVSEESESDPVKEQ</sequence>
<dbReference type="STRING" id="1213859.L2G7U5"/>
<dbReference type="InterPro" id="IPR011009">
    <property type="entry name" value="Kinase-like_dom_sf"/>
</dbReference>
<evidence type="ECO:0000313" key="1">
    <source>
        <dbReference type="EMBL" id="ELA34440.1"/>
    </source>
</evidence>
<dbReference type="SUPFAM" id="SSF56112">
    <property type="entry name" value="Protein kinase-like (PK-like)"/>
    <property type="match status" value="1"/>
</dbReference>
<proteinExistence type="predicted"/>
<dbReference type="HOGENOM" id="CLU_1543694_0_0_1"/>
<reference evidence="1" key="1">
    <citation type="submission" date="2012-08" db="EMBL/GenBank/DDBJ databases">
        <title>Genome analysis of Colletotrichum orbiculare and Colletotrichum fructicola.</title>
        <authorList>
            <person name="Gan P.H.P."/>
            <person name="Ikeda K."/>
            <person name="Irieda H."/>
            <person name="Narusaka M."/>
            <person name="O'Connell R.J."/>
            <person name="Narusaka Y."/>
            <person name="Takano Y."/>
            <person name="Kubo Y."/>
            <person name="Shirasu K."/>
        </authorList>
    </citation>
    <scope>NUCLEOTIDE SEQUENCE</scope>
    <source>
        <strain evidence="1">Nara gc5</strain>
    </source>
</reference>
<protein>
    <submittedName>
        <fullName evidence="1">Uncharacterized protein</fullName>
    </submittedName>
</protein>
<name>L2G7U5_COLFN</name>
<organism evidence="1">
    <name type="scientific">Colletotrichum fructicola (strain Nara gc5)</name>
    <name type="common">Anthracnose fungus</name>
    <name type="synonym">Colletotrichum gloeosporioides (strain Nara gc5)</name>
    <dbReference type="NCBI Taxonomy" id="1213859"/>
    <lineage>
        <taxon>Eukaryota</taxon>
        <taxon>Fungi</taxon>
        <taxon>Dikarya</taxon>
        <taxon>Ascomycota</taxon>
        <taxon>Pezizomycotina</taxon>
        <taxon>Sordariomycetes</taxon>
        <taxon>Hypocreomycetidae</taxon>
        <taxon>Glomerellales</taxon>
        <taxon>Glomerellaceae</taxon>
        <taxon>Colletotrichum</taxon>
        <taxon>Colletotrichum gloeosporioides species complex</taxon>
    </lineage>
</organism>
<dbReference type="EMBL" id="KB020617">
    <property type="protein sequence ID" value="ELA34440.1"/>
    <property type="molecule type" value="Genomic_DNA"/>
</dbReference>
<gene>
    <name evidence="1" type="ORF">CGGC5_5705</name>
</gene>
<dbReference type="AlphaFoldDB" id="L2G7U5"/>